<keyword evidence="1" id="KW-1133">Transmembrane helix</keyword>
<feature type="transmembrane region" description="Helical" evidence="1">
    <location>
        <begin position="148"/>
        <end position="168"/>
    </location>
</feature>
<dbReference type="EMBL" id="SLWQ01000001">
    <property type="protein sequence ID" value="TCO42969.1"/>
    <property type="molecule type" value="Genomic_DNA"/>
</dbReference>
<dbReference type="RefSeq" id="WP_131992611.1">
    <property type="nucleotide sequence ID" value="NZ_JACGXM010000001.1"/>
</dbReference>
<name>A0A4R2IGL6_9GAMM</name>
<feature type="transmembrane region" description="Helical" evidence="1">
    <location>
        <begin position="118"/>
        <end position="136"/>
    </location>
</feature>
<accession>A0A4R2IGL6</accession>
<feature type="transmembrane region" description="Helical" evidence="1">
    <location>
        <begin position="56"/>
        <end position="77"/>
    </location>
</feature>
<evidence type="ECO:0000313" key="3">
    <source>
        <dbReference type="Proteomes" id="UP000294862"/>
    </source>
</evidence>
<dbReference type="OrthoDB" id="6717649at2"/>
<keyword evidence="1" id="KW-0472">Membrane</keyword>
<sequence length="174" mass="18271">MDGRPASLAARVIGLCLLRTPPQDLPHAPPLVVGFAVAGITLATLVGFLVGEADELLPRALVSTGVLLGFSATALAVRRLGHRWVQTATALLATDLAVSLVQTPFLLAMLPIADPPTAAQALLGWVLVLTFFWQLGINAHIMRHAMDAGFGFALVLVATWAIANWALARLLLGA</sequence>
<feature type="transmembrane region" description="Helical" evidence="1">
    <location>
        <begin position="31"/>
        <end position="50"/>
    </location>
</feature>
<dbReference type="Proteomes" id="UP000294862">
    <property type="component" value="Unassembled WGS sequence"/>
</dbReference>
<reference evidence="2 3" key="1">
    <citation type="journal article" date="2015" name="Stand. Genomic Sci.">
        <title>Genomic Encyclopedia of Bacterial and Archaeal Type Strains, Phase III: the genomes of soil and plant-associated and newly described type strains.</title>
        <authorList>
            <person name="Whitman W.B."/>
            <person name="Woyke T."/>
            <person name="Klenk H.P."/>
            <person name="Zhou Y."/>
            <person name="Lilburn T.G."/>
            <person name="Beck B.J."/>
            <person name="De Vos P."/>
            <person name="Vandamme P."/>
            <person name="Eisen J.A."/>
            <person name="Garrity G."/>
            <person name="Hugenholtz P."/>
            <person name="Kyrpides N.C."/>
        </authorList>
    </citation>
    <scope>NUCLEOTIDE SEQUENCE [LARGE SCALE GENOMIC DNA]</scope>
    <source>
        <strain evidence="2 3">A3</strain>
    </source>
</reference>
<evidence type="ECO:0000256" key="1">
    <source>
        <dbReference type="SAM" id="Phobius"/>
    </source>
</evidence>
<evidence type="ECO:0000313" key="2">
    <source>
        <dbReference type="EMBL" id="TCO42969.1"/>
    </source>
</evidence>
<dbReference type="AlphaFoldDB" id="A0A4R2IGL6"/>
<keyword evidence="3" id="KW-1185">Reference proteome</keyword>
<organism evidence="2 3">
    <name type="scientific">Dokdonella fugitiva</name>
    <dbReference type="NCBI Taxonomy" id="328517"/>
    <lineage>
        <taxon>Bacteria</taxon>
        <taxon>Pseudomonadati</taxon>
        <taxon>Pseudomonadota</taxon>
        <taxon>Gammaproteobacteria</taxon>
        <taxon>Lysobacterales</taxon>
        <taxon>Rhodanobacteraceae</taxon>
        <taxon>Dokdonella</taxon>
    </lineage>
</organism>
<proteinExistence type="predicted"/>
<keyword evidence="1" id="KW-0812">Transmembrane</keyword>
<comment type="caution">
    <text evidence="2">The sequence shown here is derived from an EMBL/GenBank/DDBJ whole genome shotgun (WGS) entry which is preliminary data.</text>
</comment>
<evidence type="ECO:0008006" key="4">
    <source>
        <dbReference type="Google" id="ProtNLM"/>
    </source>
</evidence>
<protein>
    <recommendedName>
        <fullName evidence="4">Yip1-like protein</fullName>
    </recommendedName>
</protein>
<feature type="transmembrane region" description="Helical" evidence="1">
    <location>
        <begin position="89"/>
        <end position="112"/>
    </location>
</feature>
<gene>
    <name evidence="2" type="ORF">EV148_101376</name>
</gene>